<dbReference type="InterPro" id="IPR050464">
    <property type="entry name" value="Zeta_carotene_desat/Oxidored"/>
</dbReference>
<dbReference type="KEGG" id="mik:FOE78_05420"/>
<dbReference type="Proteomes" id="UP000319263">
    <property type="component" value="Chromosome"/>
</dbReference>
<dbReference type="PANTHER" id="PTHR42923:SF43">
    <property type="entry name" value="AMINE OXIDASE"/>
    <property type="match status" value="1"/>
</dbReference>
<dbReference type="Pfam" id="PF01593">
    <property type="entry name" value="Amino_oxidase"/>
    <property type="match status" value="1"/>
</dbReference>
<dbReference type="InterPro" id="IPR036188">
    <property type="entry name" value="FAD/NAD-bd_sf"/>
</dbReference>
<dbReference type="AlphaFoldDB" id="A0A516PWV8"/>
<keyword evidence="4" id="KW-1185">Reference proteome</keyword>
<dbReference type="Gene3D" id="3.50.50.60">
    <property type="entry name" value="FAD/NAD(P)-binding domain"/>
    <property type="match status" value="1"/>
</dbReference>
<organism evidence="3 4">
    <name type="scientific">Microlunatus elymi</name>
    <dbReference type="NCBI Taxonomy" id="2596828"/>
    <lineage>
        <taxon>Bacteria</taxon>
        <taxon>Bacillati</taxon>
        <taxon>Actinomycetota</taxon>
        <taxon>Actinomycetes</taxon>
        <taxon>Propionibacteriales</taxon>
        <taxon>Propionibacteriaceae</taxon>
        <taxon>Microlunatus</taxon>
    </lineage>
</organism>
<name>A0A516PWV8_9ACTN</name>
<feature type="region of interest" description="Disordered" evidence="1">
    <location>
        <begin position="1"/>
        <end position="21"/>
    </location>
</feature>
<sequence>MRPSTWLPGQDQRAERLAGPTGEPWVKERRSVAVIGGGIAGLAAATALAERGVEVVLLEAEQQLGGRVRSWPVRHGADQVTMSRGFHAFFRQYYNLRSLLRRADPGLTRLRPVDDYPLQSATGQTDRFAQIPRTPPWSLAAFVATSPSFRLRDLGRVDIGHALALLDVDFPRTFGDYDGVSAASFLDRLRFPRRARHLALEVFARSFFADPEDFAAAELVAMFHSYFVGSAEGLLFDVPDDDYDTALWKPLGDYLRRQQVVVQTGTPVSRVDLTADKVRVEWESASAGAGMATVDAIVIATDPRTLPELIGERTLGADPRWRDAVRRVVTAPPFLVWRVWLDQPIAARRPVFLGTTGYGPLDNISAIHRFEAGAAGWAEEHEGAVIELHAYALPDRTGPAEVAELRSQLWTGLRRAYPELSAARIVFDECRLERDCVLVTPDHWAQRPTVATPDPRVVLAGDAVRTDLPVALMERAATTGFQAANTLLAGWGVRGHDLWSVPRTARQVWPGRLRRLLAQPGKLPRRRSR</sequence>
<evidence type="ECO:0000313" key="4">
    <source>
        <dbReference type="Proteomes" id="UP000319263"/>
    </source>
</evidence>
<evidence type="ECO:0000256" key="1">
    <source>
        <dbReference type="SAM" id="MobiDB-lite"/>
    </source>
</evidence>
<reference evidence="3 4" key="1">
    <citation type="submission" date="2019-07" db="EMBL/GenBank/DDBJ databases">
        <title>Microlunatus dokdonensis sp. nov. isolated from the rhizospheric soil of the wild plant Elymus tsukushiensis.</title>
        <authorList>
            <person name="Ghim S.-Y."/>
            <person name="Hwang Y.-J."/>
            <person name="Son J.-S."/>
            <person name="Shin J.-H."/>
        </authorList>
    </citation>
    <scope>NUCLEOTIDE SEQUENCE [LARGE SCALE GENOMIC DNA]</scope>
    <source>
        <strain evidence="3 4">KUDC0627</strain>
    </source>
</reference>
<evidence type="ECO:0000259" key="2">
    <source>
        <dbReference type="Pfam" id="PF01593"/>
    </source>
</evidence>
<evidence type="ECO:0000313" key="3">
    <source>
        <dbReference type="EMBL" id="QDP95421.1"/>
    </source>
</evidence>
<proteinExistence type="predicted"/>
<protein>
    <submittedName>
        <fullName evidence="3">FAD-dependent oxidoreductase</fullName>
    </submittedName>
</protein>
<dbReference type="OrthoDB" id="7856496at2"/>
<dbReference type="PANTHER" id="PTHR42923">
    <property type="entry name" value="PROTOPORPHYRINOGEN OXIDASE"/>
    <property type="match status" value="1"/>
</dbReference>
<dbReference type="SUPFAM" id="SSF51905">
    <property type="entry name" value="FAD/NAD(P)-binding domain"/>
    <property type="match status" value="1"/>
</dbReference>
<dbReference type="EMBL" id="CP041692">
    <property type="protein sequence ID" value="QDP95421.1"/>
    <property type="molecule type" value="Genomic_DNA"/>
</dbReference>
<gene>
    <name evidence="3" type="ORF">FOE78_05420</name>
</gene>
<dbReference type="GO" id="GO:0016491">
    <property type="term" value="F:oxidoreductase activity"/>
    <property type="evidence" value="ECO:0007669"/>
    <property type="project" value="InterPro"/>
</dbReference>
<accession>A0A516PWV8</accession>
<dbReference type="InterPro" id="IPR002937">
    <property type="entry name" value="Amino_oxidase"/>
</dbReference>
<feature type="domain" description="Amine oxidase" evidence="2">
    <location>
        <begin position="39"/>
        <end position="487"/>
    </location>
</feature>
<dbReference type="RefSeq" id="WP_143985393.1">
    <property type="nucleotide sequence ID" value="NZ_CP041692.1"/>
</dbReference>